<evidence type="ECO:0000313" key="2">
    <source>
        <dbReference type="EMBL" id="SDE86518.1"/>
    </source>
</evidence>
<dbReference type="Proteomes" id="UP000199412">
    <property type="component" value="Unassembled WGS sequence"/>
</dbReference>
<dbReference type="EMBL" id="FNAP01000014">
    <property type="protein sequence ID" value="SDE86518.1"/>
    <property type="molecule type" value="Genomic_DNA"/>
</dbReference>
<name>A0A1G7GED7_9PROT</name>
<evidence type="ECO:0008006" key="4">
    <source>
        <dbReference type="Google" id="ProtNLM"/>
    </source>
</evidence>
<dbReference type="SUPFAM" id="SSF53335">
    <property type="entry name" value="S-adenosyl-L-methionine-dependent methyltransferases"/>
    <property type="match status" value="1"/>
</dbReference>
<proteinExistence type="predicted"/>
<sequence>MTPDLFRDRRKTDLRALPPGIAPWIAPSDDPPDGEEPDASELIARLIDPARTPAPLYASADPARAAQSHAVTRLVLESLGRDSLIDAVPGGPLAMDIRNAEDYRFQDLYPRPPRWQTRRLLDFHPGCGRQLNIWCQEVPGLVYTAMESDEAAYIAQAEYFRRANVLPVSDYVAAPRAFSLGEQAGLYHLPTWRFDLLPPGFFDLIMCVDVLPHLSERLLRHMLPLFHRCLATGGGLYIRDDADAAFDQELDRALSQLGFVLEFRPYLFSGEDIHGLPRLWRKVDPRRPAAGRPVGG</sequence>
<protein>
    <recommendedName>
        <fullName evidence="4">Methyltransferase domain-containing protein</fullName>
    </recommendedName>
</protein>
<dbReference type="Gene3D" id="3.40.50.150">
    <property type="entry name" value="Vaccinia Virus protein VP39"/>
    <property type="match status" value="1"/>
</dbReference>
<dbReference type="STRING" id="69960.SAMN05421720_11462"/>
<organism evidence="2 3">
    <name type="scientific">Rhodospira trueperi</name>
    <dbReference type="NCBI Taxonomy" id="69960"/>
    <lineage>
        <taxon>Bacteria</taxon>
        <taxon>Pseudomonadati</taxon>
        <taxon>Pseudomonadota</taxon>
        <taxon>Alphaproteobacteria</taxon>
        <taxon>Rhodospirillales</taxon>
        <taxon>Rhodospirillaceae</taxon>
        <taxon>Rhodospira</taxon>
    </lineage>
</organism>
<evidence type="ECO:0000313" key="3">
    <source>
        <dbReference type="Proteomes" id="UP000199412"/>
    </source>
</evidence>
<gene>
    <name evidence="2" type="ORF">SAMN05421720_11462</name>
</gene>
<feature type="region of interest" description="Disordered" evidence="1">
    <location>
        <begin position="17"/>
        <end position="38"/>
    </location>
</feature>
<dbReference type="InterPro" id="IPR029063">
    <property type="entry name" value="SAM-dependent_MTases_sf"/>
</dbReference>
<keyword evidence="3" id="KW-1185">Reference proteome</keyword>
<reference evidence="2 3" key="1">
    <citation type="submission" date="2016-10" db="EMBL/GenBank/DDBJ databases">
        <authorList>
            <person name="de Groot N.N."/>
        </authorList>
    </citation>
    <scope>NUCLEOTIDE SEQUENCE [LARGE SCALE GENOMIC DNA]</scope>
    <source>
        <strain evidence="2 3">ATCC 700224</strain>
    </source>
</reference>
<accession>A0A1G7GED7</accession>
<evidence type="ECO:0000256" key="1">
    <source>
        <dbReference type="SAM" id="MobiDB-lite"/>
    </source>
</evidence>
<dbReference type="AlphaFoldDB" id="A0A1G7GED7"/>